<accession>A0ABU9CA64</accession>
<dbReference type="RefSeq" id="WP_341399799.1">
    <property type="nucleotide sequence ID" value="NZ_JBBUTI010000009.1"/>
</dbReference>
<protein>
    <submittedName>
        <fullName evidence="1">Uncharacterized protein</fullName>
    </submittedName>
</protein>
<keyword evidence="2" id="KW-1185">Reference proteome</keyword>
<evidence type="ECO:0000313" key="1">
    <source>
        <dbReference type="EMBL" id="MEK8047492.1"/>
    </source>
</evidence>
<reference evidence="1 2" key="1">
    <citation type="submission" date="2024-04" db="EMBL/GenBank/DDBJ databases">
        <title>Novel species of the genus Ideonella isolated from streams.</title>
        <authorList>
            <person name="Lu H."/>
        </authorList>
    </citation>
    <scope>NUCLEOTIDE SEQUENCE [LARGE SCALE GENOMIC DNA]</scope>
    <source>
        <strain evidence="1 2">LYT19W</strain>
    </source>
</reference>
<gene>
    <name evidence="1" type="ORF">AACH00_14105</name>
</gene>
<sequence>MAIHILAGTTRIGVGVFWRDCVHVNGWRVQHNGTLRPGEALQPYRLVGPDHCLWASADALSDFDAVLGALAYHGEAPTTTKEIQRWLAESVTSAH</sequence>
<name>A0ABU9CA64_9BURK</name>
<proteinExistence type="predicted"/>
<dbReference type="EMBL" id="JBBUTI010000009">
    <property type="protein sequence ID" value="MEK8047492.1"/>
    <property type="molecule type" value="Genomic_DNA"/>
</dbReference>
<dbReference type="Proteomes" id="UP001379945">
    <property type="component" value="Unassembled WGS sequence"/>
</dbReference>
<comment type="caution">
    <text evidence="1">The sequence shown here is derived from an EMBL/GenBank/DDBJ whole genome shotgun (WGS) entry which is preliminary data.</text>
</comment>
<evidence type="ECO:0000313" key="2">
    <source>
        <dbReference type="Proteomes" id="UP001379945"/>
    </source>
</evidence>
<organism evidence="1 2">
    <name type="scientific">Ideonella margarita</name>
    <dbReference type="NCBI Taxonomy" id="2984191"/>
    <lineage>
        <taxon>Bacteria</taxon>
        <taxon>Pseudomonadati</taxon>
        <taxon>Pseudomonadota</taxon>
        <taxon>Betaproteobacteria</taxon>
        <taxon>Burkholderiales</taxon>
        <taxon>Sphaerotilaceae</taxon>
        <taxon>Ideonella</taxon>
    </lineage>
</organism>